<dbReference type="Pfam" id="PF01066">
    <property type="entry name" value="CDP-OH_P_transf"/>
    <property type="match status" value="1"/>
</dbReference>
<feature type="transmembrane region" description="Helical" evidence="3">
    <location>
        <begin position="222"/>
        <end position="243"/>
    </location>
</feature>
<accession>A0A2U8HJT2</accession>
<dbReference type="RefSeq" id="WP_108970131.1">
    <property type="nucleotide sequence ID" value="NZ_CP022191.1"/>
</dbReference>
<keyword evidence="3" id="KW-1133">Transmembrane helix</keyword>
<dbReference type="InterPro" id="IPR000462">
    <property type="entry name" value="CDP-OH_P_trans"/>
</dbReference>
<dbReference type="KEGG" id="ypac:CEW88_19940"/>
<dbReference type="OrthoDB" id="9782011at2"/>
<protein>
    <recommendedName>
        <fullName evidence="6">CDP-alcohol phosphatidyltransferase</fullName>
    </recommendedName>
</protein>
<feature type="transmembrane region" description="Helical" evidence="3">
    <location>
        <begin position="21"/>
        <end position="41"/>
    </location>
</feature>
<sequence>MDLPPPHLQRAPALSGARTPFASLVLLATGFAIALFALSWWLVGSAMLLPVLGFGLGACISGHFLLRHWTAPRLGCANALTLGRLALAALMLVPLARPGLTEGASGWGFFCLALLTLALDGVDGPLARRSGLDGPWGARFDMEVDSVFALLLAAVAWRSGAAGGWVLLLGSLRYLFVTASMLWPWLNAPLPQRVRRKLVCVVQIAVLATLLAPVAVPPWSEVAALLALALLVWSFARDVLWLARRR</sequence>
<keyword evidence="3" id="KW-0472">Membrane</keyword>
<dbReference type="GO" id="GO:0008654">
    <property type="term" value="P:phospholipid biosynthetic process"/>
    <property type="evidence" value="ECO:0007669"/>
    <property type="project" value="InterPro"/>
</dbReference>
<feature type="transmembrane region" description="Helical" evidence="3">
    <location>
        <begin position="165"/>
        <end position="186"/>
    </location>
</feature>
<reference evidence="4 5" key="1">
    <citation type="submission" date="2017-06" db="EMBL/GenBank/DDBJ databases">
        <title>Yangia sp. YSBP01 complete genome sequence.</title>
        <authorList>
            <person name="Woo J.-H."/>
            <person name="Kim H.-S."/>
        </authorList>
    </citation>
    <scope>NUCLEOTIDE SEQUENCE [LARGE SCALE GENOMIC DNA]</scope>
    <source>
        <strain evidence="4 5">YSBP01</strain>
        <plasmid evidence="4 5">unnamed1</plasmid>
    </source>
</reference>
<keyword evidence="3" id="KW-0812">Transmembrane</keyword>
<evidence type="ECO:0000256" key="3">
    <source>
        <dbReference type="SAM" id="Phobius"/>
    </source>
</evidence>
<evidence type="ECO:0000256" key="1">
    <source>
        <dbReference type="ARBA" id="ARBA00022679"/>
    </source>
</evidence>
<evidence type="ECO:0000256" key="2">
    <source>
        <dbReference type="RuleBase" id="RU003750"/>
    </source>
</evidence>
<dbReference type="Gene3D" id="1.20.120.1760">
    <property type="match status" value="1"/>
</dbReference>
<dbReference type="PROSITE" id="PS00379">
    <property type="entry name" value="CDP_ALCOHOL_P_TRANSF"/>
    <property type="match status" value="1"/>
</dbReference>
<feature type="transmembrane region" description="Helical" evidence="3">
    <location>
        <begin position="198"/>
        <end position="216"/>
    </location>
</feature>
<proteinExistence type="inferred from homology"/>
<evidence type="ECO:0000313" key="4">
    <source>
        <dbReference type="EMBL" id="AWI86028.1"/>
    </source>
</evidence>
<keyword evidence="4" id="KW-0614">Plasmid</keyword>
<dbReference type="InterPro" id="IPR043130">
    <property type="entry name" value="CDP-OH_PTrfase_TM_dom"/>
</dbReference>
<comment type="similarity">
    <text evidence="2">Belongs to the CDP-alcohol phosphatidyltransferase class-I family.</text>
</comment>
<dbReference type="Proteomes" id="UP000244915">
    <property type="component" value="Plasmid unnamed1"/>
</dbReference>
<name>A0A2U8HJT2_9RHOB</name>
<evidence type="ECO:0008006" key="6">
    <source>
        <dbReference type="Google" id="ProtNLM"/>
    </source>
</evidence>
<gene>
    <name evidence="4" type="ORF">CEW88_19940</name>
</gene>
<dbReference type="InterPro" id="IPR048254">
    <property type="entry name" value="CDP_ALCOHOL_P_TRANSF_CS"/>
</dbReference>
<organism evidence="4 5">
    <name type="scientific">Alloyangia pacifica</name>
    <dbReference type="NCBI Taxonomy" id="311180"/>
    <lineage>
        <taxon>Bacteria</taxon>
        <taxon>Pseudomonadati</taxon>
        <taxon>Pseudomonadota</taxon>
        <taxon>Alphaproteobacteria</taxon>
        <taxon>Rhodobacterales</taxon>
        <taxon>Roseobacteraceae</taxon>
        <taxon>Alloyangia</taxon>
    </lineage>
</organism>
<dbReference type="EMBL" id="CP022191">
    <property type="protein sequence ID" value="AWI86028.1"/>
    <property type="molecule type" value="Genomic_DNA"/>
</dbReference>
<evidence type="ECO:0000313" key="5">
    <source>
        <dbReference type="Proteomes" id="UP000244915"/>
    </source>
</evidence>
<keyword evidence="1 2" id="KW-0808">Transferase</keyword>
<feature type="transmembrane region" description="Helical" evidence="3">
    <location>
        <begin position="78"/>
        <end position="97"/>
    </location>
</feature>
<feature type="transmembrane region" description="Helical" evidence="3">
    <location>
        <begin position="47"/>
        <end position="66"/>
    </location>
</feature>
<dbReference type="GO" id="GO:0016020">
    <property type="term" value="C:membrane"/>
    <property type="evidence" value="ECO:0007669"/>
    <property type="project" value="InterPro"/>
</dbReference>
<geneLocation type="plasmid" evidence="4 5">
    <name>unnamed1</name>
</geneLocation>
<dbReference type="AlphaFoldDB" id="A0A2U8HJT2"/>
<dbReference type="GO" id="GO:0016780">
    <property type="term" value="F:phosphotransferase activity, for other substituted phosphate groups"/>
    <property type="evidence" value="ECO:0007669"/>
    <property type="project" value="InterPro"/>
</dbReference>